<comment type="caution">
    <text evidence="7">The sequence shown here is derived from an EMBL/GenBank/DDBJ whole genome shotgun (WGS) entry which is preliminary data.</text>
</comment>
<evidence type="ECO:0000313" key="8">
    <source>
        <dbReference type="Proteomes" id="UP000094828"/>
    </source>
</evidence>
<evidence type="ECO:0000256" key="4">
    <source>
        <dbReference type="SAM" id="MobiDB-lite"/>
    </source>
</evidence>
<evidence type="ECO:0000256" key="3">
    <source>
        <dbReference type="ARBA" id="ARBA00023284"/>
    </source>
</evidence>
<keyword evidence="5" id="KW-0732">Signal</keyword>
<dbReference type="InterPro" id="IPR050553">
    <property type="entry name" value="Thioredoxin_ResA/DsbE_sf"/>
</dbReference>
<feature type="domain" description="Thioredoxin" evidence="6">
    <location>
        <begin position="227"/>
        <end position="362"/>
    </location>
</feature>
<keyword evidence="3" id="KW-0676">Redox-active center</keyword>
<dbReference type="Gene3D" id="3.40.30.10">
    <property type="entry name" value="Glutaredoxin"/>
    <property type="match status" value="1"/>
</dbReference>
<dbReference type="PANTHER" id="PTHR42852:SF17">
    <property type="entry name" value="THIOREDOXIN-LIKE PROTEIN HI_1115"/>
    <property type="match status" value="1"/>
</dbReference>
<evidence type="ECO:0000259" key="6">
    <source>
        <dbReference type="PROSITE" id="PS51352"/>
    </source>
</evidence>
<name>A0A1C3EFT6_9PLAN</name>
<dbReference type="InterPro" id="IPR013766">
    <property type="entry name" value="Thioredoxin_domain"/>
</dbReference>
<dbReference type="GO" id="GO:0017004">
    <property type="term" value="P:cytochrome complex assembly"/>
    <property type="evidence" value="ECO:0007669"/>
    <property type="project" value="UniProtKB-KW"/>
</dbReference>
<feature type="chain" id="PRO_5008673073" description="Thioredoxin domain-containing protein" evidence="5">
    <location>
        <begin position="21"/>
        <end position="389"/>
    </location>
</feature>
<comment type="subcellular location">
    <subcellularLocation>
        <location evidence="1">Cell envelope</location>
    </subcellularLocation>
</comment>
<dbReference type="PANTHER" id="PTHR42852">
    <property type="entry name" value="THIOL:DISULFIDE INTERCHANGE PROTEIN DSBE"/>
    <property type="match status" value="1"/>
</dbReference>
<organism evidence="7 8">
    <name type="scientific">Planctopirus hydrillae</name>
    <dbReference type="NCBI Taxonomy" id="1841610"/>
    <lineage>
        <taxon>Bacteria</taxon>
        <taxon>Pseudomonadati</taxon>
        <taxon>Planctomycetota</taxon>
        <taxon>Planctomycetia</taxon>
        <taxon>Planctomycetales</taxon>
        <taxon>Planctomycetaceae</taxon>
        <taxon>Planctopirus</taxon>
    </lineage>
</organism>
<gene>
    <name evidence="7" type="ORF">A6X21_21655</name>
</gene>
<dbReference type="GO" id="GO:0016491">
    <property type="term" value="F:oxidoreductase activity"/>
    <property type="evidence" value="ECO:0007669"/>
    <property type="project" value="InterPro"/>
</dbReference>
<dbReference type="EMBL" id="LYDR01000071">
    <property type="protein sequence ID" value="ODA32122.1"/>
    <property type="molecule type" value="Genomic_DNA"/>
</dbReference>
<dbReference type="Proteomes" id="UP000094828">
    <property type="component" value="Unassembled WGS sequence"/>
</dbReference>
<keyword evidence="8" id="KW-1185">Reference proteome</keyword>
<dbReference type="InterPro" id="IPR013740">
    <property type="entry name" value="Redoxin"/>
</dbReference>
<evidence type="ECO:0000313" key="7">
    <source>
        <dbReference type="EMBL" id="ODA32122.1"/>
    </source>
</evidence>
<dbReference type="AlphaFoldDB" id="A0A1C3EFT6"/>
<evidence type="ECO:0000256" key="2">
    <source>
        <dbReference type="ARBA" id="ARBA00022748"/>
    </source>
</evidence>
<dbReference type="STRING" id="1841610.A6X21_21655"/>
<dbReference type="PROSITE" id="PS00194">
    <property type="entry name" value="THIOREDOXIN_1"/>
    <property type="match status" value="1"/>
</dbReference>
<dbReference type="InterPro" id="IPR017937">
    <property type="entry name" value="Thioredoxin_CS"/>
</dbReference>
<dbReference type="CDD" id="cd02966">
    <property type="entry name" value="TlpA_like_family"/>
    <property type="match status" value="1"/>
</dbReference>
<dbReference type="GO" id="GO:0030313">
    <property type="term" value="C:cell envelope"/>
    <property type="evidence" value="ECO:0007669"/>
    <property type="project" value="UniProtKB-SubCell"/>
</dbReference>
<dbReference type="SUPFAM" id="SSF52833">
    <property type="entry name" value="Thioredoxin-like"/>
    <property type="match status" value="1"/>
</dbReference>
<sequence>MWRLLSVVALFSYVACPVMYGQEVAPGQQSTDQKTVVESIAELQKQLQSLGSRAKVATLKPSERVEQLTGLLVQAEELSNKAVTEVDQRALVLARVQILLSLVSLKSAGSEEKLEELISGLQAREDKSFYRIARLKCLEVDLLKPGTPLDQTIAKLKDHQKLLDEASFSEKMSVMATIVQLANSALPAQQEAAADLLEGYVADLKTVTDPRAERLLASAEGVLRRLQLPGHEMVLTAEKTITGDSFDWAAYKGKVVLVDFWATWCGPCVAEFPRMTKFYETYHPHGFEIVGISVDSNRKALDQFLEKKPLRWTIVHDYQEGAGSPNARYYSINSIPRMILIGRNFEVISINARGQALEELLKKEFPGVEPPVEKEPESEAVTDKSSDKP</sequence>
<evidence type="ECO:0000256" key="5">
    <source>
        <dbReference type="SAM" id="SignalP"/>
    </source>
</evidence>
<dbReference type="PROSITE" id="PS51352">
    <property type="entry name" value="THIOREDOXIN_2"/>
    <property type="match status" value="1"/>
</dbReference>
<dbReference type="Pfam" id="PF08534">
    <property type="entry name" value="Redoxin"/>
    <property type="match status" value="1"/>
</dbReference>
<feature type="region of interest" description="Disordered" evidence="4">
    <location>
        <begin position="367"/>
        <end position="389"/>
    </location>
</feature>
<proteinExistence type="predicted"/>
<dbReference type="InterPro" id="IPR036249">
    <property type="entry name" value="Thioredoxin-like_sf"/>
</dbReference>
<keyword evidence="2" id="KW-0201">Cytochrome c-type biogenesis</keyword>
<reference evidence="7 8" key="1">
    <citation type="submission" date="2016-05" db="EMBL/GenBank/DDBJ databases">
        <title>Genomic and physiological characterization of Planctopirus sp. isolated from fresh water lake.</title>
        <authorList>
            <person name="Subhash Y."/>
            <person name="Ramana C."/>
        </authorList>
    </citation>
    <scope>NUCLEOTIDE SEQUENCE [LARGE SCALE GENOMIC DNA]</scope>
    <source>
        <strain evidence="7 8">JC280</strain>
    </source>
</reference>
<evidence type="ECO:0000256" key="1">
    <source>
        <dbReference type="ARBA" id="ARBA00004196"/>
    </source>
</evidence>
<feature type="signal peptide" evidence="5">
    <location>
        <begin position="1"/>
        <end position="20"/>
    </location>
</feature>
<accession>A0A1C3EFT6</accession>
<protein>
    <recommendedName>
        <fullName evidence="6">Thioredoxin domain-containing protein</fullName>
    </recommendedName>
</protein>